<dbReference type="InterPro" id="IPR036770">
    <property type="entry name" value="Ankyrin_rpt-contain_sf"/>
</dbReference>
<dbReference type="AlphaFoldDB" id="A0A8H4NIV9"/>
<feature type="domain" description="AGC-kinase C-terminal" evidence="11">
    <location>
        <begin position="767"/>
        <end position="824"/>
    </location>
</feature>
<keyword evidence="5 12" id="KW-0418">Kinase</keyword>
<keyword evidence="2" id="KW-0723">Serine/threonine-protein kinase</keyword>
<dbReference type="Proteomes" id="UP000536711">
    <property type="component" value="Unassembled WGS sequence"/>
</dbReference>
<dbReference type="SMART" id="SM00220">
    <property type="entry name" value="S_TKc"/>
    <property type="match status" value="1"/>
</dbReference>
<evidence type="ECO:0000256" key="2">
    <source>
        <dbReference type="ARBA" id="ARBA00022527"/>
    </source>
</evidence>
<evidence type="ECO:0000256" key="9">
    <source>
        <dbReference type="PROSITE-ProRule" id="PRU00023"/>
    </source>
</evidence>
<dbReference type="PROSITE" id="PS51285">
    <property type="entry name" value="AGC_KINASE_CTER"/>
    <property type="match status" value="1"/>
</dbReference>
<dbReference type="SMART" id="SM00248">
    <property type="entry name" value="ANK"/>
    <property type="match status" value="6"/>
</dbReference>
<dbReference type="Gene3D" id="1.10.510.10">
    <property type="entry name" value="Transferase(Phosphotransferase) domain 1"/>
    <property type="match status" value="2"/>
</dbReference>
<dbReference type="PANTHER" id="PTHR24353:SF153">
    <property type="entry name" value="CAMP-DEPENDENT PROTEIN KINASE CATALYTIC SUBUNIT 1"/>
    <property type="match status" value="1"/>
</dbReference>
<name>A0A8H4NIV9_9HYPO</name>
<evidence type="ECO:0000259" key="10">
    <source>
        <dbReference type="PROSITE" id="PS50011"/>
    </source>
</evidence>
<comment type="catalytic activity">
    <reaction evidence="7">
        <text>L-threonyl-[protein] + ATP = O-phospho-L-threonyl-[protein] + ADP + H(+)</text>
        <dbReference type="Rhea" id="RHEA:46608"/>
        <dbReference type="Rhea" id="RHEA-COMP:11060"/>
        <dbReference type="Rhea" id="RHEA-COMP:11605"/>
        <dbReference type="ChEBI" id="CHEBI:15378"/>
        <dbReference type="ChEBI" id="CHEBI:30013"/>
        <dbReference type="ChEBI" id="CHEBI:30616"/>
        <dbReference type="ChEBI" id="CHEBI:61977"/>
        <dbReference type="ChEBI" id="CHEBI:456216"/>
        <dbReference type="EC" id="2.7.11.11"/>
    </reaction>
</comment>
<evidence type="ECO:0000313" key="12">
    <source>
        <dbReference type="EMBL" id="KAF4431022.1"/>
    </source>
</evidence>
<evidence type="ECO:0000256" key="5">
    <source>
        <dbReference type="ARBA" id="ARBA00022777"/>
    </source>
</evidence>
<dbReference type="EMBL" id="JAADJF010000245">
    <property type="protein sequence ID" value="KAF4431022.1"/>
    <property type="molecule type" value="Genomic_DNA"/>
</dbReference>
<accession>A0A8H4NIV9</accession>
<keyword evidence="13" id="KW-1185">Reference proteome</keyword>
<comment type="catalytic activity">
    <reaction evidence="8">
        <text>L-seryl-[protein] + ATP = O-phospho-L-seryl-[protein] + ADP + H(+)</text>
        <dbReference type="Rhea" id="RHEA:17989"/>
        <dbReference type="Rhea" id="RHEA-COMP:9863"/>
        <dbReference type="Rhea" id="RHEA-COMP:11604"/>
        <dbReference type="ChEBI" id="CHEBI:15378"/>
        <dbReference type="ChEBI" id="CHEBI:29999"/>
        <dbReference type="ChEBI" id="CHEBI:30616"/>
        <dbReference type="ChEBI" id="CHEBI:83421"/>
        <dbReference type="ChEBI" id="CHEBI:456216"/>
        <dbReference type="EC" id="2.7.11.11"/>
    </reaction>
</comment>
<dbReference type="PROSITE" id="PS50011">
    <property type="entry name" value="PROTEIN_KINASE_DOM"/>
    <property type="match status" value="1"/>
</dbReference>
<dbReference type="InterPro" id="IPR000719">
    <property type="entry name" value="Prot_kinase_dom"/>
</dbReference>
<feature type="repeat" description="ANK" evidence="9">
    <location>
        <begin position="216"/>
        <end position="238"/>
    </location>
</feature>
<feature type="repeat" description="ANK" evidence="9">
    <location>
        <begin position="253"/>
        <end position="277"/>
    </location>
</feature>
<dbReference type="InterPro" id="IPR002110">
    <property type="entry name" value="Ankyrin_rpt"/>
</dbReference>
<dbReference type="SUPFAM" id="SSF48403">
    <property type="entry name" value="Ankyrin repeat"/>
    <property type="match status" value="1"/>
</dbReference>
<protein>
    <recommendedName>
        <fullName evidence="1">cAMP-dependent protein kinase</fullName>
        <ecNumber evidence="1">2.7.11.11</ecNumber>
    </recommendedName>
</protein>
<keyword evidence="6" id="KW-0067">ATP-binding</keyword>
<reference evidence="12 13" key="1">
    <citation type="submission" date="2020-01" db="EMBL/GenBank/DDBJ databases">
        <title>Identification and distribution of gene clusters putatively required for synthesis of sphingolipid metabolism inhibitors in phylogenetically diverse species of the filamentous fungus Fusarium.</title>
        <authorList>
            <person name="Kim H.-S."/>
            <person name="Busman M."/>
            <person name="Brown D.W."/>
            <person name="Divon H."/>
            <person name="Uhlig S."/>
            <person name="Proctor R.H."/>
        </authorList>
    </citation>
    <scope>NUCLEOTIDE SEQUENCE [LARGE SCALE GENOMIC DNA]</scope>
    <source>
        <strain evidence="12 13">NRRL 13308</strain>
    </source>
</reference>
<evidence type="ECO:0000259" key="11">
    <source>
        <dbReference type="PROSITE" id="PS51285"/>
    </source>
</evidence>
<evidence type="ECO:0000256" key="6">
    <source>
        <dbReference type="ARBA" id="ARBA00022840"/>
    </source>
</evidence>
<dbReference type="GO" id="GO:0005524">
    <property type="term" value="F:ATP binding"/>
    <property type="evidence" value="ECO:0007669"/>
    <property type="project" value="UniProtKB-KW"/>
</dbReference>
<dbReference type="OrthoDB" id="1577640at2759"/>
<dbReference type="SUPFAM" id="SSF56112">
    <property type="entry name" value="Protein kinase-like (PK-like)"/>
    <property type="match status" value="1"/>
</dbReference>
<gene>
    <name evidence="12" type="ORF">FACUT_8695</name>
</gene>
<evidence type="ECO:0000256" key="8">
    <source>
        <dbReference type="ARBA" id="ARBA00047454"/>
    </source>
</evidence>
<dbReference type="PANTHER" id="PTHR24353">
    <property type="entry name" value="CYCLIC NUCLEOTIDE-DEPENDENT PROTEIN KINASE"/>
    <property type="match status" value="1"/>
</dbReference>
<feature type="domain" description="Protein kinase" evidence="10">
    <location>
        <begin position="475"/>
        <end position="730"/>
    </location>
</feature>
<comment type="caution">
    <text evidence="12">The sequence shown here is derived from an EMBL/GenBank/DDBJ whole genome shotgun (WGS) entry which is preliminary data.</text>
</comment>
<dbReference type="FunFam" id="1.10.510.10:FF:000571">
    <property type="entry name" value="Maternal embryonic leucine zipper kinase"/>
    <property type="match status" value="1"/>
</dbReference>
<dbReference type="Pfam" id="PF12796">
    <property type="entry name" value="Ank_2"/>
    <property type="match status" value="2"/>
</dbReference>
<sequence length="824" mass="93241">MSNDERMPQCISRRDAQSTITLWDEPTTSELQHALAVELESEEFDENNFSAADDMVSSCAGLVIIDEESKIIRLVHYTMQDYFTRNQMQLFSHAEETVTSVCVQYLLFKYFRSGLCTEYQDLKLRLKHYPLYDYAARNWGHHALVSSPQPRKLLLKLLYDESKLMASNQARMASKLPGGGVGYTKMSAAHIIAFFGLSGLITPVGERYSLKAQTSDGQTPLSIAAGNGHEDVVELFLSDCRVSPDSRASWFYKGRTPVMWAAANGHIGIVKMLLGTGMVDYGSNDDDGWRILSYAAQHGSSELVKGALARMGIKANRTDQTGRTALSWAAQNGQAANMKLLPARNDVDPNSTDNSNRTPLSWASQYGHEPIVKILVSTNRVYPNLKDNNGITPLFWAIRCKQGDIVKFLLGTEGVDASIDHEDYHGLPALPTNYRRHDVSKMLPENKYIKSHASTKTESQKPSLRLTNSHLRDEFIINKTIGLGSCSRVYLAQLKSDTRALFAVKVLKKAHILKTIQIKHTINQRAILIDVSHPFLAELHGTFQDMRNLYMVIEFVEGGELFTLLRQVKRFRTVVAKFYSAQIVLAVDYLHSKDIVHRDLKPENILVDWLGYIKIVDFGFAKHVPAKTWTLCGTPEYMAPEVISGRGYGKSVDWWCFGILTYEMLCGYTPFANESPLLMYENILKGEVKYPSYLKESGAKDLLESLITSDLERRLGTERNPILIRRRPILTRRVSMPTERPSKKSQDNLLQTRQGGSWDIRSHPWFQEVDWNMLERKQLIAPYRPPIRPAEGYKGYTKPSVPYSENDDTFICAEDGFASETQAW</sequence>
<keyword evidence="9" id="KW-0040">ANK repeat</keyword>
<dbReference type="PROSITE" id="PS50297">
    <property type="entry name" value="ANK_REP_REGION"/>
    <property type="match status" value="2"/>
</dbReference>
<evidence type="ECO:0000256" key="3">
    <source>
        <dbReference type="ARBA" id="ARBA00022679"/>
    </source>
</evidence>
<dbReference type="GO" id="GO:0005829">
    <property type="term" value="C:cytosol"/>
    <property type="evidence" value="ECO:0007669"/>
    <property type="project" value="TreeGrafter"/>
</dbReference>
<dbReference type="GO" id="GO:0005952">
    <property type="term" value="C:cAMP-dependent protein kinase complex"/>
    <property type="evidence" value="ECO:0007669"/>
    <property type="project" value="TreeGrafter"/>
</dbReference>
<dbReference type="GO" id="GO:0004691">
    <property type="term" value="F:cAMP-dependent protein kinase activity"/>
    <property type="evidence" value="ECO:0007669"/>
    <property type="project" value="UniProtKB-EC"/>
</dbReference>
<dbReference type="EC" id="2.7.11.11" evidence="1"/>
<dbReference type="GO" id="GO:0005634">
    <property type="term" value="C:nucleus"/>
    <property type="evidence" value="ECO:0007669"/>
    <property type="project" value="TreeGrafter"/>
</dbReference>
<dbReference type="Gene3D" id="1.25.40.20">
    <property type="entry name" value="Ankyrin repeat-containing domain"/>
    <property type="match status" value="2"/>
</dbReference>
<evidence type="ECO:0000256" key="7">
    <source>
        <dbReference type="ARBA" id="ARBA00047292"/>
    </source>
</evidence>
<dbReference type="PROSITE" id="PS00108">
    <property type="entry name" value="PROTEIN_KINASE_ST"/>
    <property type="match status" value="1"/>
</dbReference>
<dbReference type="InterPro" id="IPR008271">
    <property type="entry name" value="Ser/Thr_kinase_AS"/>
</dbReference>
<dbReference type="InterPro" id="IPR011009">
    <property type="entry name" value="Kinase-like_dom_sf"/>
</dbReference>
<dbReference type="PROSITE" id="PS50088">
    <property type="entry name" value="ANK_REPEAT"/>
    <property type="match status" value="2"/>
</dbReference>
<evidence type="ECO:0000256" key="4">
    <source>
        <dbReference type="ARBA" id="ARBA00022741"/>
    </source>
</evidence>
<keyword evidence="3" id="KW-0808">Transferase</keyword>
<dbReference type="Pfam" id="PF00069">
    <property type="entry name" value="Pkinase"/>
    <property type="match status" value="1"/>
</dbReference>
<evidence type="ECO:0000256" key="1">
    <source>
        <dbReference type="ARBA" id="ARBA00012444"/>
    </source>
</evidence>
<proteinExistence type="predicted"/>
<organism evidence="12 13">
    <name type="scientific">Fusarium acutatum</name>
    <dbReference type="NCBI Taxonomy" id="78861"/>
    <lineage>
        <taxon>Eukaryota</taxon>
        <taxon>Fungi</taxon>
        <taxon>Dikarya</taxon>
        <taxon>Ascomycota</taxon>
        <taxon>Pezizomycotina</taxon>
        <taxon>Sordariomycetes</taxon>
        <taxon>Hypocreomycetidae</taxon>
        <taxon>Hypocreales</taxon>
        <taxon>Nectriaceae</taxon>
        <taxon>Fusarium</taxon>
        <taxon>Fusarium fujikuroi species complex</taxon>
    </lineage>
</organism>
<keyword evidence="4" id="KW-0547">Nucleotide-binding</keyword>
<evidence type="ECO:0000313" key="13">
    <source>
        <dbReference type="Proteomes" id="UP000536711"/>
    </source>
</evidence>
<dbReference type="Gene3D" id="3.30.200.20">
    <property type="entry name" value="Phosphorylase Kinase, domain 1"/>
    <property type="match status" value="1"/>
</dbReference>
<dbReference type="InterPro" id="IPR000961">
    <property type="entry name" value="AGC-kinase_C"/>
</dbReference>